<protein>
    <submittedName>
        <fullName evidence="2">Uncharacterized protein</fullName>
    </submittedName>
</protein>
<organism evidence="2">
    <name type="scientific">marine sediment metagenome</name>
    <dbReference type="NCBI Taxonomy" id="412755"/>
    <lineage>
        <taxon>unclassified sequences</taxon>
        <taxon>metagenomes</taxon>
        <taxon>ecological metagenomes</taxon>
    </lineage>
</organism>
<sequence>MRKHHRPGGHVGVSDARTAERFFSPQQIKQALGKLYQKGWGKTGGP</sequence>
<evidence type="ECO:0000313" key="2">
    <source>
        <dbReference type="EMBL" id="GAF96145.1"/>
    </source>
</evidence>
<reference evidence="2" key="1">
    <citation type="journal article" date="2014" name="Front. Microbiol.">
        <title>High frequency of phylogenetically diverse reductive dehalogenase-homologous genes in deep subseafloor sedimentary metagenomes.</title>
        <authorList>
            <person name="Kawai M."/>
            <person name="Futagami T."/>
            <person name="Toyoda A."/>
            <person name="Takaki Y."/>
            <person name="Nishi S."/>
            <person name="Hori S."/>
            <person name="Arai W."/>
            <person name="Tsubouchi T."/>
            <person name="Morono Y."/>
            <person name="Uchiyama I."/>
            <person name="Ito T."/>
            <person name="Fujiyama A."/>
            <person name="Inagaki F."/>
            <person name="Takami H."/>
        </authorList>
    </citation>
    <scope>NUCLEOTIDE SEQUENCE</scope>
    <source>
        <strain evidence="2">Expedition CK06-06</strain>
    </source>
</reference>
<dbReference type="AlphaFoldDB" id="X0V671"/>
<feature type="non-terminal residue" evidence="2">
    <location>
        <position position="46"/>
    </location>
</feature>
<name>X0V671_9ZZZZ</name>
<comment type="caution">
    <text evidence="2">The sequence shown here is derived from an EMBL/GenBank/DDBJ whole genome shotgun (WGS) entry which is preliminary data.</text>
</comment>
<evidence type="ECO:0000256" key="1">
    <source>
        <dbReference type="SAM" id="MobiDB-lite"/>
    </source>
</evidence>
<dbReference type="EMBL" id="BARS01015947">
    <property type="protein sequence ID" value="GAF96145.1"/>
    <property type="molecule type" value="Genomic_DNA"/>
</dbReference>
<accession>X0V671</accession>
<feature type="region of interest" description="Disordered" evidence="1">
    <location>
        <begin position="1"/>
        <end position="22"/>
    </location>
</feature>
<gene>
    <name evidence="2" type="ORF">S01H1_26321</name>
</gene>
<proteinExistence type="predicted"/>